<protein>
    <recommendedName>
        <fullName evidence="6">RDD domain-containing protein</fullName>
    </recommendedName>
</protein>
<dbReference type="GO" id="GO:0016020">
    <property type="term" value="C:membrane"/>
    <property type="evidence" value="ECO:0007669"/>
    <property type="project" value="UniProtKB-SubCell"/>
</dbReference>
<dbReference type="Pfam" id="PF06271">
    <property type="entry name" value="RDD"/>
    <property type="match status" value="1"/>
</dbReference>
<dbReference type="PANTHER" id="PTHR38480:SF1">
    <property type="entry name" value="SLR0254 PROTEIN"/>
    <property type="match status" value="1"/>
</dbReference>
<evidence type="ECO:0000256" key="4">
    <source>
        <dbReference type="ARBA" id="ARBA00023136"/>
    </source>
</evidence>
<dbReference type="InterPro" id="IPR010432">
    <property type="entry name" value="RDD"/>
</dbReference>
<keyword evidence="4 5" id="KW-0472">Membrane</keyword>
<dbReference type="Proteomes" id="UP001348817">
    <property type="component" value="Chromosome"/>
</dbReference>
<dbReference type="AlphaFoldDB" id="A0AAU9DH70"/>
<evidence type="ECO:0000256" key="5">
    <source>
        <dbReference type="SAM" id="Phobius"/>
    </source>
</evidence>
<keyword evidence="8" id="KW-1185">Reference proteome</keyword>
<evidence type="ECO:0000256" key="2">
    <source>
        <dbReference type="ARBA" id="ARBA00022692"/>
    </source>
</evidence>
<accession>A0AAU9DH70</accession>
<keyword evidence="2 5" id="KW-0812">Transmembrane</keyword>
<organism evidence="7 8">
    <name type="scientific">Fulvitalea axinellae</name>
    <dbReference type="NCBI Taxonomy" id="1182444"/>
    <lineage>
        <taxon>Bacteria</taxon>
        <taxon>Pseudomonadati</taxon>
        <taxon>Bacteroidota</taxon>
        <taxon>Cytophagia</taxon>
        <taxon>Cytophagales</taxon>
        <taxon>Persicobacteraceae</taxon>
        <taxon>Fulvitalea</taxon>
    </lineage>
</organism>
<sequence length="242" mass="27461">MKKIDIRTTQNVTIEYPLASTMDRVLAYGLDLIIITACTSILSLSSALIFRGSPVMEYIIGFIILLFIFAYHLNMELFFGGRSFGKKIMKLRVVKINGMRVSVYDYFLRWAFRIFDCMLSIGFLGILSVSSSRNKQRLGDLMANTTVVKDSEDHYVNLKDLTSLKSGESYTAKYPEITRLTEADMLLVKEVLDRVQDNKSQASTDVINLTVEKVTEATGLKAPANKVDFLRICLKDFVYLTR</sequence>
<feature type="transmembrane region" description="Helical" evidence="5">
    <location>
        <begin position="110"/>
        <end position="129"/>
    </location>
</feature>
<reference evidence="7 8" key="1">
    <citation type="submission" date="2021-12" db="EMBL/GenBank/DDBJ databases">
        <title>Genome sequencing of bacteria with rrn-lacking chromosome and rrn-plasmid.</title>
        <authorList>
            <person name="Anda M."/>
            <person name="Iwasaki W."/>
        </authorList>
    </citation>
    <scope>NUCLEOTIDE SEQUENCE [LARGE SCALE GENOMIC DNA]</scope>
    <source>
        <strain evidence="7 8">DSM 100852</strain>
    </source>
</reference>
<name>A0AAU9DH70_9BACT</name>
<comment type="subcellular location">
    <subcellularLocation>
        <location evidence="1">Membrane</location>
        <topology evidence="1">Multi-pass membrane protein</topology>
    </subcellularLocation>
</comment>
<evidence type="ECO:0000313" key="8">
    <source>
        <dbReference type="Proteomes" id="UP001348817"/>
    </source>
</evidence>
<evidence type="ECO:0000256" key="1">
    <source>
        <dbReference type="ARBA" id="ARBA00004141"/>
    </source>
</evidence>
<feature type="transmembrane region" description="Helical" evidence="5">
    <location>
        <begin position="25"/>
        <end position="48"/>
    </location>
</feature>
<dbReference type="RefSeq" id="WP_338391977.1">
    <property type="nucleotide sequence ID" value="NZ_AP025314.1"/>
</dbReference>
<dbReference type="KEGG" id="fax:FUAX_28520"/>
<keyword evidence="3 5" id="KW-1133">Transmembrane helix</keyword>
<dbReference type="EMBL" id="AP025314">
    <property type="protein sequence ID" value="BDD10420.1"/>
    <property type="molecule type" value="Genomic_DNA"/>
</dbReference>
<evidence type="ECO:0000259" key="6">
    <source>
        <dbReference type="Pfam" id="PF06271"/>
    </source>
</evidence>
<dbReference type="PANTHER" id="PTHR38480">
    <property type="entry name" value="SLR0254 PROTEIN"/>
    <property type="match status" value="1"/>
</dbReference>
<proteinExistence type="predicted"/>
<evidence type="ECO:0000313" key="7">
    <source>
        <dbReference type="EMBL" id="BDD10420.1"/>
    </source>
</evidence>
<gene>
    <name evidence="7" type="ORF">FUAX_28520</name>
</gene>
<feature type="domain" description="RDD" evidence="6">
    <location>
        <begin position="19"/>
        <end position="144"/>
    </location>
</feature>
<feature type="transmembrane region" description="Helical" evidence="5">
    <location>
        <begin position="55"/>
        <end position="73"/>
    </location>
</feature>
<evidence type="ECO:0000256" key="3">
    <source>
        <dbReference type="ARBA" id="ARBA00022989"/>
    </source>
</evidence>